<evidence type="ECO:0000313" key="2">
    <source>
        <dbReference type="Proteomes" id="UP000198736"/>
    </source>
</evidence>
<protein>
    <submittedName>
        <fullName evidence="1">Uncharacterized protein</fullName>
    </submittedName>
</protein>
<proteinExistence type="predicted"/>
<evidence type="ECO:0000313" key="1">
    <source>
        <dbReference type="EMBL" id="CUS36749.1"/>
    </source>
</evidence>
<dbReference type="AlphaFoldDB" id="A0A0S4LJA5"/>
<organism evidence="1 2">
    <name type="scientific">Candidatus Nitrospira nitrificans</name>
    <dbReference type="NCBI Taxonomy" id="1742973"/>
    <lineage>
        <taxon>Bacteria</taxon>
        <taxon>Pseudomonadati</taxon>
        <taxon>Nitrospirota</taxon>
        <taxon>Nitrospiria</taxon>
        <taxon>Nitrospirales</taxon>
        <taxon>Nitrospiraceae</taxon>
        <taxon>Nitrospira</taxon>
    </lineage>
</organism>
<dbReference type="STRING" id="1742973.COMA2_260014"/>
<accession>A0A0S4LJA5</accession>
<sequence length="154" mass="14903">MSGGPPNIPGKPRPAKPVVLPREAKLGATRLVVAGVIISAEMPPVCGAPIGGTGEITAGTCCDCWMGSPSGASWADPIDCPPSKLKQIAANIGPNNCGIGGRVGGVGDGRGSGTGGGGKGLGSGGMGPGSGFGFGPGRSLLYLVFTAISKHDHG</sequence>
<dbReference type="Proteomes" id="UP000198736">
    <property type="component" value="Unassembled WGS sequence"/>
</dbReference>
<reference evidence="2" key="1">
    <citation type="submission" date="2015-10" db="EMBL/GenBank/DDBJ databases">
        <authorList>
            <person name="Luecker S."/>
            <person name="Luecker S."/>
        </authorList>
    </citation>
    <scope>NUCLEOTIDE SEQUENCE [LARGE SCALE GENOMIC DNA]</scope>
</reference>
<keyword evidence="2" id="KW-1185">Reference proteome</keyword>
<gene>
    <name evidence="1" type="ORF">COMA2_260014</name>
</gene>
<dbReference type="EMBL" id="CZPZ01000019">
    <property type="protein sequence ID" value="CUS36749.1"/>
    <property type="molecule type" value="Genomic_DNA"/>
</dbReference>
<name>A0A0S4LJA5_9BACT</name>